<name>A0ABQ6FP51_9CHLR</name>
<proteinExistence type="predicted"/>
<reference evidence="1 2" key="1">
    <citation type="submission" date="2023-02" db="EMBL/GenBank/DDBJ databases">
        <title>Dictyobacter halimunensis sp. nov., a new member of the class Ktedonobacteria from forest soil in a geothermal area.</title>
        <authorList>
            <person name="Rachmania M.K."/>
            <person name="Ningsih F."/>
            <person name="Sakai Y."/>
            <person name="Yabe S."/>
            <person name="Yokota A."/>
            <person name="Sjamsuridzal W."/>
        </authorList>
    </citation>
    <scope>NUCLEOTIDE SEQUENCE [LARGE SCALE GENOMIC DNA]</scope>
    <source>
        <strain evidence="1 2">S3.2.2.5</strain>
    </source>
</reference>
<accession>A0ABQ6FP51</accession>
<sequence>MTYSRKLRYWSIIFHAWGAFSHRRAGPLCPTPLRNLRHDRFSRRALGYAISGEPTLEAFYEHLHPFAFTFMALFGRDHLPARSTLLRFLAALTPEPVEALRTLMLSDLLARPLNPEEHEAGVWDRTGVGWQVFDIDGTREAARQRALPCDTDRPPPHRRLRPLCAPGYTGRKRGEVVRSRTTVLHAHTHQWLATFGNPGNGQ</sequence>
<dbReference type="Proteomes" id="UP001344906">
    <property type="component" value="Unassembled WGS sequence"/>
</dbReference>
<dbReference type="EMBL" id="BSRI01000001">
    <property type="protein sequence ID" value="GLV55994.1"/>
    <property type="molecule type" value="Genomic_DNA"/>
</dbReference>
<dbReference type="RefSeq" id="WP_338250840.1">
    <property type="nucleotide sequence ID" value="NZ_BSRI01000001.1"/>
</dbReference>
<comment type="caution">
    <text evidence="1">The sequence shown here is derived from an EMBL/GenBank/DDBJ whole genome shotgun (WGS) entry which is preliminary data.</text>
</comment>
<evidence type="ECO:0000313" key="2">
    <source>
        <dbReference type="Proteomes" id="UP001344906"/>
    </source>
</evidence>
<gene>
    <name evidence="1" type="ORF">KDH_28380</name>
</gene>
<organism evidence="1 2">
    <name type="scientific">Dictyobacter halimunensis</name>
    <dbReference type="NCBI Taxonomy" id="3026934"/>
    <lineage>
        <taxon>Bacteria</taxon>
        <taxon>Bacillati</taxon>
        <taxon>Chloroflexota</taxon>
        <taxon>Ktedonobacteria</taxon>
        <taxon>Ktedonobacterales</taxon>
        <taxon>Dictyobacteraceae</taxon>
        <taxon>Dictyobacter</taxon>
    </lineage>
</organism>
<keyword evidence="2" id="KW-1185">Reference proteome</keyword>
<evidence type="ECO:0000313" key="1">
    <source>
        <dbReference type="EMBL" id="GLV55994.1"/>
    </source>
</evidence>
<protein>
    <submittedName>
        <fullName evidence="1">Uncharacterized protein</fullName>
    </submittedName>
</protein>